<dbReference type="Pfam" id="PF00394">
    <property type="entry name" value="Cu-oxidase"/>
    <property type="match status" value="1"/>
</dbReference>
<dbReference type="InterPro" id="IPR045087">
    <property type="entry name" value="Cu-oxidase_fam"/>
</dbReference>
<keyword evidence="5" id="KW-0732">Signal</keyword>
<dbReference type="InterPro" id="IPR008972">
    <property type="entry name" value="Cupredoxin"/>
</dbReference>
<keyword evidence="3" id="KW-0186">Copper</keyword>
<dbReference type="InterPro" id="IPR033138">
    <property type="entry name" value="Cu_oxidase_CS"/>
</dbReference>
<dbReference type="InterPro" id="IPR002355">
    <property type="entry name" value="Cu_oxidase_Cu_BS"/>
</dbReference>
<reference evidence="9" key="1">
    <citation type="journal article" date="2013" name="Int. J. Syst. Evol. Microbiol.">
        <title>Polycladomyces abyssicola gen. nov., sp. nov., a thermophilic filamentous bacterium isolated from hemipelagic sediment.</title>
        <authorList>
            <person name="Tsubouchi T."/>
            <person name="Shimane Y."/>
            <person name="Mori K."/>
            <person name="Usui K."/>
            <person name="Hiraki T."/>
            <person name="Tame A."/>
            <person name="Uematsu K."/>
            <person name="Maruyama T."/>
            <person name="Hatada Y."/>
        </authorList>
    </citation>
    <scope>NUCLEOTIDE SEQUENCE</scope>
    <source>
        <strain evidence="9">JIR-001</strain>
    </source>
</reference>
<feature type="signal peptide" evidence="5">
    <location>
        <begin position="1"/>
        <end position="28"/>
    </location>
</feature>
<evidence type="ECO:0000256" key="1">
    <source>
        <dbReference type="ARBA" id="ARBA00022723"/>
    </source>
</evidence>
<dbReference type="PROSITE" id="PS00080">
    <property type="entry name" value="MULTICOPPER_OXIDASE2"/>
    <property type="match status" value="1"/>
</dbReference>
<evidence type="ECO:0000256" key="2">
    <source>
        <dbReference type="ARBA" id="ARBA00023002"/>
    </source>
</evidence>
<dbReference type="GO" id="GO:0005507">
    <property type="term" value="F:copper ion binding"/>
    <property type="evidence" value="ECO:0007669"/>
    <property type="project" value="InterPro"/>
</dbReference>
<dbReference type="Pfam" id="PF07731">
    <property type="entry name" value="Cu-oxidase_2"/>
    <property type="match status" value="1"/>
</dbReference>
<feature type="domain" description="Plastocyanin-like" evidence="7">
    <location>
        <begin position="404"/>
        <end position="512"/>
    </location>
</feature>
<sequence>MRRSKHWFFLGAVVVVALVVAGCANPHAQHSAEMPSHTKAVGGQLSKPTISKDSQGRVVKEFTVVAKEADWQVSPDYSVRALTYDGTVPGKTIQVEQGDHVKVRLINKMKVPVTIHWHGYPVPNKMDGVPGLTQDEVAPGKTYTYDFVATIPGTYFYHSHFQSSDQVDRGLYGAFIVLPKEKRTQYDRDYVLMLDEWMNHHGNMGQSGSHMEHGEMNMGGSGMNMDHSMMMGSGQESSMPQMDHDEMMKQMYNLYSVNGKSGSLVQPLTVKKGERVRLRLINAGYMTHKIHFQGQPFQIVAMDGHEISDPPVVKDKLVVIGAGERVDVSFVAGKDFAIDMHDGTPGAKTLVIPVRVIGGEKTPAKADQLSLPELDMRKYATNSRTENVEPSASSYVFRLNQSMQNGAEVYTINGKTWPNTDPIVVKKGERVKITFINEGRSDHPMHLHGHVFKVISRNDVRLSVPLEKDTLLVRPGEKYEIEFTADNPGNWMLHCHDLHHAAAGMMTVVKYQDYKSDYSVKMNTVHE</sequence>
<keyword evidence="10" id="KW-1185">Reference proteome</keyword>
<evidence type="ECO:0000256" key="4">
    <source>
        <dbReference type="SAM" id="MobiDB-lite"/>
    </source>
</evidence>
<dbReference type="EMBL" id="AP024601">
    <property type="protein sequence ID" value="BCU80983.1"/>
    <property type="molecule type" value="Genomic_DNA"/>
</dbReference>
<dbReference type="RefSeq" id="WP_212774279.1">
    <property type="nucleotide sequence ID" value="NZ_AP024601.1"/>
</dbReference>
<dbReference type="PANTHER" id="PTHR11709:SF394">
    <property type="entry name" value="FI03373P-RELATED"/>
    <property type="match status" value="1"/>
</dbReference>
<dbReference type="Gene3D" id="2.60.40.420">
    <property type="entry name" value="Cupredoxins - blue copper proteins"/>
    <property type="match status" value="2"/>
</dbReference>
<evidence type="ECO:0000313" key="10">
    <source>
        <dbReference type="Proteomes" id="UP000677436"/>
    </source>
</evidence>
<dbReference type="SUPFAM" id="SSF49503">
    <property type="entry name" value="Cupredoxins"/>
    <property type="match status" value="3"/>
</dbReference>
<evidence type="ECO:0000313" key="9">
    <source>
        <dbReference type="EMBL" id="BCU80983.1"/>
    </source>
</evidence>
<organism evidence="9 10">
    <name type="scientific">Polycladomyces abyssicola</name>
    <dbReference type="NCBI Taxonomy" id="1125966"/>
    <lineage>
        <taxon>Bacteria</taxon>
        <taxon>Bacillati</taxon>
        <taxon>Bacillota</taxon>
        <taxon>Bacilli</taxon>
        <taxon>Bacillales</taxon>
        <taxon>Thermoactinomycetaceae</taxon>
        <taxon>Polycladomyces</taxon>
    </lineage>
</organism>
<dbReference type="InterPro" id="IPR001117">
    <property type="entry name" value="Cu-oxidase_2nd"/>
</dbReference>
<evidence type="ECO:0000259" key="7">
    <source>
        <dbReference type="Pfam" id="PF07731"/>
    </source>
</evidence>
<dbReference type="PROSITE" id="PS00079">
    <property type="entry name" value="MULTICOPPER_OXIDASE1"/>
    <property type="match status" value="1"/>
</dbReference>
<dbReference type="GO" id="GO:0016491">
    <property type="term" value="F:oxidoreductase activity"/>
    <property type="evidence" value="ECO:0007669"/>
    <property type="project" value="UniProtKB-KW"/>
</dbReference>
<evidence type="ECO:0000259" key="6">
    <source>
        <dbReference type="Pfam" id="PF00394"/>
    </source>
</evidence>
<dbReference type="KEGG" id="pabs:JIR001_07660"/>
<evidence type="ECO:0000256" key="3">
    <source>
        <dbReference type="ARBA" id="ARBA00023008"/>
    </source>
</evidence>
<keyword evidence="2" id="KW-0560">Oxidoreductase</keyword>
<dbReference type="Proteomes" id="UP000677436">
    <property type="component" value="Chromosome"/>
</dbReference>
<feature type="chain" id="PRO_5039708149" evidence="5">
    <location>
        <begin position="29"/>
        <end position="527"/>
    </location>
</feature>
<dbReference type="CDD" id="cd04202">
    <property type="entry name" value="CuRO_D2_2dMcoN_like"/>
    <property type="match status" value="1"/>
</dbReference>
<dbReference type="InterPro" id="IPR011707">
    <property type="entry name" value="Cu-oxidase-like_N"/>
</dbReference>
<protein>
    <submittedName>
        <fullName evidence="9">Copper oxidase</fullName>
    </submittedName>
</protein>
<gene>
    <name evidence="9" type="ORF">JIR001_07660</name>
</gene>
<evidence type="ECO:0000259" key="8">
    <source>
        <dbReference type="Pfam" id="PF07732"/>
    </source>
</evidence>
<feature type="domain" description="Plastocyanin-like" evidence="8">
    <location>
        <begin position="73"/>
        <end position="181"/>
    </location>
</feature>
<dbReference type="AlphaFoldDB" id="A0A8D5UE17"/>
<accession>A0A8D5UE17</accession>
<dbReference type="PANTHER" id="PTHR11709">
    <property type="entry name" value="MULTI-COPPER OXIDASE"/>
    <property type="match status" value="1"/>
</dbReference>
<reference evidence="9" key="2">
    <citation type="journal article" date="2021" name="Microbiol. Resour. Announc.">
        <title>Complete Genome Sequence of Polycladomyces abyssicola JIR-001T, Isolated from Hemipelagic Sediment in Deep Seawater.</title>
        <authorList>
            <person name="Tsubouchi T."/>
            <person name="Kaneko Y."/>
        </authorList>
    </citation>
    <scope>NUCLEOTIDE SEQUENCE</scope>
    <source>
        <strain evidence="9">JIR-001</strain>
    </source>
</reference>
<keyword evidence="1" id="KW-0479">Metal-binding</keyword>
<proteinExistence type="predicted"/>
<feature type="region of interest" description="Disordered" evidence="4">
    <location>
        <begin position="28"/>
        <end position="52"/>
    </location>
</feature>
<dbReference type="Pfam" id="PF07732">
    <property type="entry name" value="Cu-oxidase_3"/>
    <property type="match status" value="1"/>
</dbReference>
<dbReference type="InterPro" id="IPR011706">
    <property type="entry name" value="Cu-oxidase_C"/>
</dbReference>
<dbReference type="PROSITE" id="PS51257">
    <property type="entry name" value="PROKAR_LIPOPROTEIN"/>
    <property type="match status" value="1"/>
</dbReference>
<evidence type="ECO:0000256" key="5">
    <source>
        <dbReference type="SAM" id="SignalP"/>
    </source>
</evidence>
<name>A0A8D5UE17_9BACL</name>
<feature type="domain" description="Plastocyanin-like" evidence="6">
    <location>
        <begin position="189"/>
        <end position="337"/>
    </location>
</feature>